<reference evidence="5 6" key="1">
    <citation type="journal article" date="2012" name="BMC Genomics">
        <title>Genome-guided analysis of physiological and morphological traits of the fermentative acetate oxidizer Thermacetogenium phaeum.</title>
        <authorList>
            <person name="Oehler D."/>
            <person name="Poehlein A."/>
            <person name="Leimbach A."/>
            <person name="Muller N."/>
            <person name="Daniel R."/>
            <person name="Gottschalk G."/>
            <person name="Schink B."/>
        </authorList>
    </citation>
    <scope>NUCLEOTIDE SEQUENCE [LARGE SCALE GENOMIC DNA]</scope>
    <source>
        <strain evidence="6">ATCC BAA-254 / DSM 26808 / PB</strain>
    </source>
</reference>
<organism evidence="5 6">
    <name type="scientific">Thermacetogenium phaeum (strain ATCC BAA-254 / DSM 26808 / PB)</name>
    <dbReference type="NCBI Taxonomy" id="1089553"/>
    <lineage>
        <taxon>Bacteria</taxon>
        <taxon>Bacillati</taxon>
        <taxon>Bacillota</taxon>
        <taxon>Clostridia</taxon>
        <taxon>Thermoanaerobacterales</taxon>
        <taxon>Thermoanaerobacteraceae</taxon>
        <taxon>Thermacetogenium</taxon>
    </lineage>
</organism>
<evidence type="ECO:0000256" key="1">
    <source>
        <dbReference type="ARBA" id="ARBA00023015"/>
    </source>
</evidence>
<dbReference type="Gene3D" id="1.10.10.10">
    <property type="entry name" value="Winged helix-like DNA-binding domain superfamily/Winged helix DNA-binding domain"/>
    <property type="match status" value="1"/>
</dbReference>
<dbReference type="eggNOG" id="COG1725">
    <property type="taxonomic scope" value="Bacteria"/>
</dbReference>
<dbReference type="OrthoDB" id="9801546at2"/>
<dbReference type="EMBL" id="CP003732">
    <property type="protein sequence ID" value="AFV11289.1"/>
    <property type="molecule type" value="Genomic_DNA"/>
</dbReference>
<dbReference type="GO" id="GO:0003677">
    <property type="term" value="F:DNA binding"/>
    <property type="evidence" value="ECO:0007669"/>
    <property type="project" value="UniProtKB-KW"/>
</dbReference>
<gene>
    <name evidence="5" type="ordered locus">Tph_c10670</name>
</gene>
<keyword evidence="1" id="KW-0805">Transcription regulation</keyword>
<dbReference type="InterPro" id="IPR000524">
    <property type="entry name" value="Tscrpt_reg_HTH_GntR"/>
</dbReference>
<keyword evidence="2" id="KW-0238">DNA-binding</keyword>
<dbReference type="RefSeq" id="WP_015050170.1">
    <property type="nucleotide sequence ID" value="NC_018870.1"/>
</dbReference>
<dbReference type="CDD" id="cd07377">
    <property type="entry name" value="WHTH_GntR"/>
    <property type="match status" value="1"/>
</dbReference>
<dbReference type="STRING" id="1089553.Tph_c10670"/>
<dbReference type="SUPFAM" id="SSF46785">
    <property type="entry name" value="Winged helix' DNA-binding domain"/>
    <property type="match status" value="1"/>
</dbReference>
<evidence type="ECO:0000259" key="4">
    <source>
        <dbReference type="PROSITE" id="PS50949"/>
    </source>
</evidence>
<keyword evidence="6" id="KW-1185">Reference proteome</keyword>
<dbReference type="PANTHER" id="PTHR38445:SF9">
    <property type="entry name" value="HTH-TYPE TRANSCRIPTIONAL REPRESSOR YTRA"/>
    <property type="match status" value="1"/>
</dbReference>
<sequence length="127" mass="14814">MLQLDYGDRRPLYEQIKEKIKTLIISGVLKPNERIPSVRELAQLLTVNPNTIQKAYKDLEAEGFIYSVRAKGSFVAHLDRSSNYHRREELRRQLEKIVAEMLYLNEPIEQLIETIYAVKRKGGLLDD</sequence>
<keyword evidence="3" id="KW-0804">Transcription</keyword>
<proteinExistence type="predicted"/>
<dbReference type="PRINTS" id="PR00035">
    <property type="entry name" value="HTHGNTR"/>
</dbReference>
<evidence type="ECO:0000313" key="5">
    <source>
        <dbReference type="EMBL" id="AFV11289.1"/>
    </source>
</evidence>
<dbReference type="Pfam" id="PF00392">
    <property type="entry name" value="GntR"/>
    <property type="match status" value="1"/>
</dbReference>
<dbReference type="GO" id="GO:0003700">
    <property type="term" value="F:DNA-binding transcription factor activity"/>
    <property type="evidence" value="ECO:0007669"/>
    <property type="project" value="InterPro"/>
</dbReference>
<dbReference type="HOGENOM" id="CLU_017584_10_0_9"/>
<dbReference type="InterPro" id="IPR036390">
    <property type="entry name" value="WH_DNA-bd_sf"/>
</dbReference>
<dbReference type="PROSITE" id="PS50949">
    <property type="entry name" value="HTH_GNTR"/>
    <property type="match status" value="1"/>
</dbReference>
<evidence type="ECO:0000256" key="2">
    <source>
        <dbReference type="ARBA" id="ARBA00023125"/>
    </source>
</evidence>
<evidence type="ECO:0000313" key="6">
    <source>
        <dbReference type="Proteomes" id="UP000000467"/>
    </source>
</evidence>
<dbReference type="PANTHER" id="PTHR38445">
    <property type="entry name" value="HTH-TYPE TRANSCRIPTIONAL REPRESSOR YTRA"/>
    <property type="match status" value="1"/>
</dbReference>
<dbReference type="KEGG" id="tpz:Tph_c10670"/>
<dbReference type="SMART" id="SM00345">
    <property type="entry name" value="HTH_GNTR"/>
    <property type="match status" value="1"/>
</dbReference>
<dbReference type="AlphaFoldDB" id="K4LTD6"/>
<accession>K4LTD6</accession>
<evidence type="ECO:0000256" key="3">
    <source>
        <dbReference type="ARBA" id="ARBA00023163"/>
    </source>
</evidence>
<name>K4LTD6_THEPS</name>
<dbReference type="InterPro" id="IPR036388">
    <property type="entry name" value="WH-like_DNA-bd_sf"/>
</dbReference>
<protein>
    <submittedName>
        <fullName evidence="5">Transcriptional regulator, GntR family</fullName>
    </submittedName>
</protein>
<dbReference type="Proteomes" id="UP000000467">
    <property type="component" value="Chromosome"/>
</dbReference>
<feature type="domain" description="HTH gntR-type" evidence="4">
    <location>
        <begin position="10"/>
        <end position="78"/>
    </location>
</feature>